<evidence type="ECO:0000256" key="3">
    <source>
        <dbReference type="ARBA" id="ARBA00022692"/>
    </source>
</evidence>
<keyword evidence="10" id="KW-1185">Reference proteome</keyword>
<feature type="transmembrane region" description="Helical" evidence="8">
    <location>
        <begin position="148"/>
        <end position="168"/>
    </location>
</feature>
<dbReference type="EMBL" id="CH964232">
    <property type="protein sequence ID" value="EDW81743.2"/>
    <property type="molecule type" value="Genomic_DNA"/>
</dbReference>
<dbReference type="AlphaFoldDB" id="B4N9Y8"/>
<evidence type="ECO:0000256" key="4">
    <source>
        <dbReference type="ARBA" id="ARBA00022989"/>
    </source>
</evidence>
<dbReference type="InterPro" id="IPR013604">
    <property type="entry name" value="7TM_chemorcpt"/>
</dbReference>
<dbReference type="PANTHER" id="PTHR21143">
    <property type="entry name" value="INVERTEBRATE GUSTATORY RECEPTOR"/>
    <property type="match status" value="1"/>
</dbReference>
<reference evidence="9 10" key="1">
    <citation type="journal article" date="2007" name="Nature">
        <title>Evolution of genes and genomes on the Drosophila phylogeny.</title>
        <authorList>
            <consortium name="Drosophila 12 Genomes Consortium"/>
            <person name="Clark A.G."/>
            <person name="Eisen M.B."/>
            <person name="Smith D.R."/>
            <person name="Bergman C.M."/>
            <person name="Oliver B."/>
            <person name="Markow T.A."/>
            <person name="Kaufman T.C."/>
            <person name="Kellis M."/>
            <person name="Gelbart W."/>
            <person name="Iyer V.N."/>
            <person name="Pollard D.A."/>
            <person name="Sackton T.B."/>
            <person name="Larracuente A.M."/>
            <person name="Singh N.D."/>
            <person name="Abad J.P."/>
            <person name="Abt D.N."/>
            <person name="Adryan B."/>
            <person name="Aguade M."/>
            <person name="Akashi H."/>
            <person name="Anderson W.W."/>
            <person name="Aquadro C.F."/>
            <person name="Ardell D.H."/>
            <person name="Arguello R."/>
            <person name="Artieri C.G."/>
            <person name="Barbash D.A."/>
            <person name="Barker D."/>
            <person name="Barsanti P."/>
            <person name="Batterham P."/>
            <person name="Batzoglou S."/>
            <person name="Begun D."/>
            <person name="Bhutkar A."/>
            <person name="Blanco E."/>
            <person name="Bosak S.A."/>
            <person name="Bradley R.K."/>
            <person name="Brand A.D."/>
            <person name="Brent M.R."/>
            <person name="Brooks A.N."/>
            <person name="Brown R.H."/>
            <person name="Butlin R.K."/>
            <person name="Caggese C."/>
            <person name="Calvi B.R."/>
            <person name="Bernardo de Carvalho A."/>
            <person name="Caspi A."/>
            <person name="Castrezana S."/>
            <person name="Celniker S.E."/>
            <person name="Chang J.L."/>
            <person name="Chapple C."/>
            <person name="Chatterji S."/>
            <person name="Chinwalla A."/>
            <person name="Civetta A."/>
            <person name="Clifton S.W."/>
            <person name="Comeron J.M."/>
            <person name="Costello J.C."/>
            <person name="Coyne J.A."/>
            <person name="Daub J."/>
            <person name="David R.G."/>
            <person name="Delcher A.L."/>
            <person name="Delehaunty K."/>
            <person name="Do C.B."/>
            <person name="Ebling H."/>
            <person name="Edwards K."/>
            <person name="Eickbush T."/>
            <person name="Evans J.D."/>
            <person name="Filipski A."/>
            <person name="Findeiss S."/>
            <person name="Freyhult E."/>
            <person name="Fulton L."/>
            <person name="Fulton R."/>
            <person name="Garcia A.C."/>
            <person name="Gardiner A."/>
            <person name="Garfield D.A."/>
            <person name="Garvin B.E."/>
            <person name="Gibson G."/>
            <person name="Gilbert D."/>
            <person name="Gnerre S."/>
            <person name="Godfrey J."/>
            <person name="Good R."/>
            <person name="Gotea V."/>
            <person name="Gravely B."/>
            <person name="Greenberg A.J."/>
            <person name="Griffiths-Jones S."/>
            <person name="Gross S."/>
            <person name="Guigo R."/>
            <person name="Gustafson E.A."/>
            <person name="Haerty W."/>
            <person name="Hahn M.W."/>
            <person name="Halligan D.L."/>
            <person name="Halpern A.L."/>
            <person name="Halter G.M."/>
            <person name="Han M.V."/>
            <person name="Heger A."/>
            <person name="Hillier L."/>
            <person name="Hinrichs A.S."/>
            <person name="Holmes I."/>
            <person name="Hoskins R.A."/>
            <person name="Hubisz M.J."/>
            <person name="Hultmark D."/>
            <person name="Huntley M.A."/>
            <person name="Jaffe D.B."/>
            <person name="Jagadeeshan S."/>
            <person name="Jeck W.R."/>
            <person name="Johnson J."/>
            <person name="Jones C.D."/>
            <person name="Jordan W.C."/>
            <person name="Karpen G.H."/>
            <person name="Kataoka E."/>
            <person name="Keightley P.D."/>
            <person name="Kheradpour P."/>
            <person name="Kirkness E.F."/>
            <person name="Koerich L.B."/>
            <person name="Kristiansen K."/>
            <person name="Kudrna D."/>
            <person name="Kulathinal R.J."/>
            <person name="Kumar S."/>
            <person name="Kwok R."/>
            <person name="Lander E."/>
            <person name="Langley C.H."/>
            <person name="Lapoint R."/>
            <person name="Lazzaro B.P."/>
            <person name="Lee S.J."/>
            <person name="Levesque L."/>
            <person name="Li R."/>
            <person name="Lin C.F."/>
            <person name="Lin M.F."/>
            <person name="Lindblad-Toh K."/>
            <person name="Llopart A."/>
            <person name="Long M."/>
            <person name="Low L."/>
            <person name="Lozovsky E."/>
            <person name="Lu J."/>
            <person name="Luo M."/>
            <person name="Machado C.A."/>
            <person name="Makalowski W."/>
            <person name="Marzo M."/>
            <person name="Matsuda M."/>
            <person name="Matzkin L."/>
            <person name="McAllister B."/>
            <person name="McBride C.S."/>
            <person name="McKernan B."/>
            <person name="McKernan K."/>
            <person name="Mendez-Lago M."/>
            <person name="Minx P."/>
            <person name="Mollenhauer M.U."/>
            <person name="Montooth K."/>
            <person name="Mount S.M."/>
            <person name="Mu X."/>
            <person name="Myers E."/>
            <person name="Negre B."/>
            <person name="Newfeld S."/>
            <person name="Nielsen R."/>
            <person name="Noor M.A."/>
            <person name="O'Grady P."/>
            <person name="Pachter L."/>
            <person name="Papaceit M."/>
            <person name="Parisi M.J."/>
            <person name="Parisi M."/>
            <person name="Parts L."/>
            <person name="Pedersen J.S."/>
            <person name="Pesole G."/>
            <person name="Phillippy A.M."/>
            <person name="Ponting C.P."/>
            <person name="Pop M."/>
            <person name="Porcelli D."/>
            <person name="Powell J.R."/>
            <person name="Prohaska S."/>
            <person name="Pruitt K."/>
            <person name="Puig M."/>
            <person name="Quesneville H."/>
            <person name="Ram K.R."/>
            <person name="Rand D."/>
            <person name="Rasmussen M.D."/>
            <person name="Reed L.K."/>
            <person name="Reenan R."/>
            <person name="Reily A."/>
            <person name="Remington K.A."/>
            <person name="Rieger T.T."/>
            <person name="Ritchie M.G."/>
            <person name="Robin C."/>
            <person name="Rogers Y.H."/>
            <person name="Rohde C."/>
            <person name="Rozas J."/>
            <person name="Rubenfield M.J."/>
            <person name="Ruiz A."/>
            <person name="Russo S."/>
            <person name="Salzberg S.L."/>
            <person name="Sanchez-Gracia A."/>
            <person name="Saranga D.J."/>
            <person name="Sato H."/>
            <person name="Schaeffer S.W."/>
            <person name="Schatz M.C."/>
            <person name="Schlenke T."/>
            <person name="Schwartz R."/>
            <person name="Segarra C."/>
            <person name="Singh R.S."/>
            <person name="Sirot L."/>
            <person name="Sirota M."/>
            <person name="Sisneros N.B."/>
            <person name="Smith C.D."/>
            <person name="Smith T.F."/>
            <person name="Spieth J."/>
            <person name="Stage D.E."/>
            <person name="Stark A."/>
            <person name="Stephan W."/>
            <person name="Strausberg R.L."/>
            <person name="Strempel S."/>
            <person name="Sturgill D."/>
            <person name="Sutton G."/>
            <person name="Sutton G.G."/>
            <person name="Tao W."/>
            <person name="Teichmann S."/>
            <person name="Tobari Y.N."/>
            <person name="Tomimura Y."/>
            <person name="Tsolas J.M."/>
            <person name="Valente V.L."/>
            <person name="Venter E."/>
            <person name="Venter J.C."/>
            <person name="Vicario S."/>
            <person name="Vieira F.G."/>
            <person name="Vilella A.J."/>
            <person name="Villasante A."/>
            <person name="Walenz B."/>
            <person name="Wang J."/>
            <person name="Wasserman M."/>
            <person name="Watts T."/>
            <person name="Wilson D."/>
            <person name="Wilson R.K."/>
            <person name="Wing R.A."/>
            <person name="Wolfner M.F."/>
            <person name="Wong A."/>
            <person name="Wong G.K."/>
            <person name="Wu C.I."/>
            <person name="Wu G."/>
            <person name="Yamamoto D."/>
            <person name="Yang H.P."/>
            <person name="Yang S.P."/>
            <person name="Yorke J.A."/>
            <person name="Yoshida K."/>
            <person name="Zdobnov E."/>
            <person name="Zhang P."/>
            <person name="Zhang Y."/>
            <person name="Zimin A.V."/>
            <person name="Baldwin J."/>
            <person name="Abdouelleil A."/>
            <person name="Abdulkadir J."/>
            <person name="Abebe A."/>
            <person name="Abera B."/>
            <person name="Abreu J."/>
            <person name="Acer S.C."/>
            <person name="Aftuck L."/>
            <person name="Alexander A."/>
            <person name="An P."/>
            <person name="Anderson E."/>
            <person name="Anderson S."/>
            <person name="Arachi H."/>
            <person name="Azer M."/>
            <person name="Bachantsang P."/>
            <person name="Barry A."/>
            <person name="Bayul T."/>
            <person name="Berlin A."/>
            <person name="Bessette D."/>
            <person name="Bloom T."/>
            <person name="Blye J."/>
            <person name="Boguslavskiy L."/>
            <person name="Bonnet C."/>
            <person name="Boukhgalter B."/>
            <person name="Bourzgui I."/>
            <person name="Brown A."/>
            <person name="Cahill P."/>
            <person name="Channer S."/>
            <person name="Cheshatsang Y."/>
            <person name="Chuda L."/>
            <person name="Citroen M."/>
            <person name="Collymore A."/>
            <person name="Cooke P."/>
            <person name="Costello M."/>
            <person name="D'Aco K."/>
            <person name="Daza R."/>
            <person name="De Haan G."/>
            <person name="DeGray S."/>
            <person name="DeMaso C."/>
            <person name="Dhargay N."/>
            <person name="Dooley K."/>
            <person name="Dooley E."/>
            <person name="Doricent M."/>
            <person name="Dorje P."/>
            <person name="Dorjee K."/>
            <person name="Dupes A."/>
            <person name="Elong R."/>
            <person name="Falk J."/>
            <person name="Farina A."/>
            <person name="Faro S."/>
            <person name="Ferguson D."/>
            <person name="Fisher S."/>
            <person name="Foley C.D."/>
            <person name="Franke A."/>
            <person name="Friedrich D."/>
            <person name="Gadbois L."/>
            <person name="Gearin G."/>
            <person name="Gearin C.R."/>
            <person name="Giannoukos G."/>
            <person name="Goode T."/>
            <person name="Graham J."/>
            <person name="Grandbois E."/>
            <person name="Grewal S."/>
            <person name="Gyaltsen K."/>
            <person name="Hafez N."/>
            <person name="Hagos B."/>
            <person name="Hall J."/>
            <person name="Henson C."/>
            <person name="Hollinger A."/>
            <person name="Honan T."/>
            <person name="Huard M.D."/>
            <person name="Hughes L."/>
            <person name="Hurhula B."/>
            <person name="Husby M.E."/>
            <person name="Kamat A."/>
            <person name="Kanga B."/>
            <person name="Kashin S."/>
            <person name="Khazanovich D."/>
            <person name="Kisner P."/>
            <person name="Lance K."/>
            <person name="Lara M."/>
            <person name="Lee W."/>
            <person name="Lennon N."/>
            <person name="Letendre F."/>
            <person name="LeVine R."/>
            <person name="Lipovsky A."/>
            <person name="Liu X."/>
            <person name="Liu J."/>
            <person name="Liu S."/>
            <person name="Lokyitsang T."/>
            <person name="Lokyitsang Y."/>
            <person name="Lubonja R."/>
            <person name="Lui A."/>
            <person name="MacDonald P."/>
            <person name="Magnisalis V."/>
            <person name="Maru K."/>
            <person name="Matthews C."/>
            <person name="McCusker W."/>
            <person name="McDonough S."/>
            <person name="Mehta T."/>
            <person name="Meldrim J."/>
            <person name="Meneus L."/>
            <person name="Mihai O."/>
            <person name="Mihalev A."/>
            <person name="Mihova T."/>
            <person name="Mittelman R."/>
            <person name="Mlenga V."/>
            <person name="Montmayeur A."/>
            <person name="Mulrain L."/>
            <person name="Navidi A."/>
            <person name="Naylor J."/>
            <person name="Negash T."/>
            <person name="Nguyen T."/>
            <person name="Nguyen N."/>
            <person name="Nicol R."/>
            <person name="Norbu C."/>
            <person name="Norbu N."/>
            <person name="Novod N."/>
            <person name="O'Neill B."/>
            <person name="Osman S."/>
            <person name="Markiewicz E."/>
            <person name="Oyono O.L."/>
            <person name="Patti C."/>
            <person name="Phunkhang P."/>
            <person name="Pierre F."/>
            <person name="Priest M."/>
            <person name="Raghuraman S."/>
            <person name="Rege F."/>
            <person name="Reyes R."/>
            <person name="Rise C."/>
            <person name="Rogov P."/>
            <person name="Ross K."/>
            <person name="Ryan E."/>
            <person name="Settipalli S."/>
            <person name="Shea T."/>
            <person name="Sherpa N."/>
            <person name="Shi L."/>
            <person name="Shih D."/>
            <person name="Sparrow T."/>
            <person name="Spaulding J."/>
            <person name="Stalker J."/>
            <person name="Stange-Thomann N."/>
            <person name="Stavropoulos S."/>
            <person name="Stone C."/>
            <person name="Strader C."/>
            <person name="Tesfaye S."/>
            <person name="Thomson T."/>
            <person name="Thoulutsang Y."/>
            <person name="Thoulutsang D."/>
            <person name="Topham K."/>
            <person name="Topping I."/>
            <person name="Tsamla T."/>
            <person name="Vassiliev H."/>
            <person name="Vo A."/>
            <person name="Wangchuk T."/>
            <person name="Wangdi T."/>
            <person name="Weiand M."/>
            <person name="Wilkinson J."/>
            <person name="Wilson A."/>
            <person name="Yadav S."/>
            <person name="Young G."/>
            <person name="Yu Q."/>
            <person name="Zembek L."/>
            <person name="Zhong D."/>
            <person name="Zimmer A."/>
            <person name="Zwirko Z."/>
            <person name="Jaffe D.B."/>
            <person name="Alvarez P."/>
            <person name="Brockman W."/>
            <person name="Butler J."/>
            <person name="Chin C."/>
            <person name="Gnerre S."/>
            <person name="Grabherr M."/>
            <person name="Kleber M."/>
            <person name="Mauceli E."/>
            <person name="MacCallum I."/>
        </authorList>
    </citation>
    <scope>NUCLEOTIDE SEQUENCE [LARGE SCALE GENOMIC DNA]</scope>
    <source>
        <strain evidence="10">Tucson 14030-0811.24</strain>
    </source>
</reference>
<accession>B4N9Y8</accession>
<dbReference type="GO" id="GO:0030425">
    <property type="term" value="C:dendrite"/>
    <property type="evidence" value="ECO:0007669"/>
    <property type="project" value="TreeGrafter"/>
</dbReference>
<name>B4N9Y8_DROWI</name>
<sequence>MWIGLEPPKTHFHLKVVYNLLNIVYLGVLFKWRFSFNYDLVYDFQHDHFSRFIDLINFVALDCTHFIVGVELLWRNRSKEIEQELVNICQDLKSKLGWHVNYKRIRRYSIAVQASLLIRITLLMAVTIYCFLVTTTSELLVYALYSEIVLMVRFSQFTLYTVMILAIYQELFDVSSSLINELRRPGFEESLESLLIADKLGVLQELHHQTWRNVRNIERNFQLSLTTILLKFSVDITVLPYWVYLNILEPRYLATQRYCVIEEFCKLMEIVVPCLICTRCDLVQRKVRSLFHHHISLECQNEQLKSGILRTNMLLGQERCQFSAGGFLIINNEMLGKFLFGVVSYIVICIQFRINYIANKALDTDITNITQT</sequence>
<dbReference type="HOGENOM" id="CLU_058302_0_0_1"/>
<feature type="transmembrane region" description="Helical" evidence="8">
    <location>
        <begin position="12"/>
        <end position="32"/>
    </location>
</feature>
<comment type="similarity">
    <text evidence="8">Belongs to the insect chemoreceptor superfamily. Gustatory receptor (GR) family.</text>
</comment>
<dbReference type="GO" id="GO:0043025">
    <property type="term" value="C:neuronal cell body"/>
    <property type="evidence" value="ECO:0007669"/>
    <property type="project" value="TreeGrafter"/>
</dbReference>
<evidence type="ECO:0000256" key="2">
    <source>
        <dbReference type="ARBA" id="ARBA00022475"/>
    </source>
</evidence>
<comment type="subcellular location">
    <subcellularLocation>
        <location evidence="1 8">Cell membrane</location>
        <topology evidence="1 8">Multi-pass membrane protein</topology>
    </subcellularLocation>
</comment>
<dbReference type="Proteomes" id="UP000007798">
    <property type="component" value="Unassembled WGS sequence"/>
</dbReference>
<keyword evidence="7 8" id="KW-0807">Transducer</keyword>
<dbReference type="GO" id="GO:0007165">
    <property type="term" value="P:signal transduction"/>
    <property type="evidence" value="ECO:0007669"/>
    <property type="project" value="UniProtKB-KW"/>
</dbReference>
<keyword evidence="6 8" id="KW-0675">Receptor</keyword>
<dbReference type="Pfam" id="PF08395">
    <property type="entry name" value="7tm_7"/>
    <property type="match status" value="1"/>
</dbReference>
<comment type="function">
    <text evidence="8">Gustatory receptor which mediates acceptance or avoidance behavior, depending on its substrates.</text>
</comment>
<keyword evidence="3 8" id="KW-0812">Transmembrane</keyword>
<dbReference type="GO" id="GO:0005886">
    <property type="term" value="C:plasma membrane"/>
    <property type="evidence" value="ECO:0007669"/>
    <property type="project" value="UniProtKB-SubCell"/>
</dbReference>
<evidence type="ECO:0000256" key="1">
    <source>
        <dbReference type="ARBA" id="ARBA00004651"/>
    </source>
</evidence>
<dbReference type="OrthoDB" id="7862671at2759"/>
<evidence type="ECO:0000313" key="9">
    <source>
        <dbReference type="EMBL" id="EDW81743.2"/>
    </source>
</evidence>
<feature type="transmembrane region" description="Helical" evidence="8">
    <location>
        <begin position="338"/>
        <end position="358"/>
    </location>
</feature>
<keyword evidence="5 8" id="KW-0472">Membrane</keyword>
<dbReference type="GO" id="GO:0030424">
    <property type="term" value="C:axon"/>
    <property type="evidence" value="ECO:0007669"/>
    <property type="project" value="TreeGrafter"/>
</dbReference>
<feature type="transmembrane region" description="Helical" evidence="8">
    <location>
        <begin position="116"/>
        <end position="136"/>
    </location>
</feature>
<keyword evidence="4 8" id="KW-1133">Transmembrane helix</keyword>
<dbReference type="InParanoid" id="B4N9Y8"/>
<comment type="caution">
    <text evidence="8">Lacks conserved residue(s) required for the propagation of feature annotation.</text>
</comment>
<evidence type="ECO:0000256" key="5">
    <source>
        <dbReference type="ARBA" id="ARBA00023136"/>
    </source>
</evidence>
<evidence type="ECO:0000256" key="6">
    <source>
        <dbReference type="ARBA" id="ARBA00023170"/>
    </source>
</evidence>
<evidence type="ECO:0000313" key="10">
    <source>
        <dbReference type="Proteomes" id="UP000007798"/>
    </source>
</evidence>
<dbReference type="FunCoup" id="B4N9Y8">
    <property type="interactions" value="10"/>
</dbReference>
<dbReference type="PANTHER" id="PTHR21143:SF133">
    <property type="entry name" value="GUSTATORY AND PHEROMONE RECEPTOR 32A-RELATED"/>
    <property type="match status" value="1"/>
</dbReference>
<gene>
    <name evidence="9" type="primary">Dwil\GK12227</name>
    <name evidence="9" type="ORF">Dwil_GK12227</name>
</gene>
<protein>
    <recommendedName>
        <fullName evidence="8">Gustatory receptor</fullName>
    </recommendedName>
</protein>
<dbReference type="GO" id="GO:0008049">
    <property type="term" value="P:male courtship behavior"/>
    <property type="evidence" value="ECO:0007669"/>
    <property type="project" value="TreeGrafter"/>
</dbReference>
<keyword evidence="2 8" id="KW-1003">Cell membrane</keyword>
<dbReference type="eggNOG" id="ENOG502T6P4">
    <property type="taxonomic scope" value="Eukaryota"/>
</dbReference>
<evidence type="ECO:0000256" key="7">
    <source>
        <dbReference type="ARBA" id="ARBA00023224"/>
    </source>
</evidence>
<proteinExistence type="inferred from homology"/>
<organism evidence="9 10">
    <name type="scientific">Drosophila willistoni</name>
    <name type="common">Fruit fly</name>
    <dbReference type="NCBI Taxonomy" id="7260"/>
    <lineage>
        <taxon>Eukaryota</taxon>
        <taxon>Metazoa</taxon>
        <taxon>Ecdysozoa</taxon>
        <taxon>Arthropoda</taxon>
        <taxon>Hexapoda</taxon>
        <taxon>Insecta</taxon>
        <taxon>Pterygota</taxon>
        <taxon>Neoptera</taxon>
        <taxon>Endopterygota</taxon>
        <taxon>Diptera</taxon>
        <taxon>Brachycera</taxon>
        <taxon>Muscomorpha</taxon>
        <taxon>Ephydroidea</taxon>
        <taxon>Drosophilidae</taxon>
        <taxon>Drosophila</taxon>
        <taxon>Sophophora</taxon>
    </lineage>
</organism>
<evidence type="ECO:0000256" key="8">
    <source>
        <dbReference type="RuleBase" id="RU363108"/>
    </source>
</evidence>
<dbReference type="GO" id="GO:0007635">
    <property type="term" value="P:chemosensory behavior"/>
    <property type="evidence" value="ECO:0007669"/>
    <property type="project" value="TreeGrafter"/>
</dbReference>
<dbReference type="SMR" id="B4N9Y8"/>
<dbReference type="GO" id="GO:0050909">
    <property type="term" value="P:sensory perception of taste"/>
    <property type="evidence" value="ECO:0007669"/>
    <property type="project" value="InterPro"/>
</dbReference>